<evidence type="ECO:0000313" key="2">
    <source>
        <dbReference type="EMBL" id="CAI9154924.1"/>
    </source>
</evidence>
<feature type="region of interest" description="Disordered" evidence="1">
    <location>
        <begin position="16"/>
        <end position="66"/>
    </location>
</feature>
<feature type="region of interest" description="Disordered" evidence="1">
    <location>
        <begin position="84"/>
        <end position="109"/>
    </location>
</feature>
<dbReference type="Proteomes" id="UP001176941">
    <property type="component" value="Chromosome 12"/>
</dbReference>
<organism evidence="2 3">
    <name type="scientific">Rangifer tarandus platyrhynchus</name>
    <name type="common">Svalbard reindeer</name>
    <dbReference type="NCBI Taxonomy" id="3082113"/>
    <lineage>
        <taxon>Eukaryota</taxon>
        <taxon>Metazoa</taxon>
        <taxon>Chordata</taxon>
        <taxon>Craniata</taxon>
        <taxon>Vertebrata</taxon>
        <taxon>Euteleostomi</taxon>
        <taxon>Mammalia</taxon>
        <taxon>Eutheria</taxon>
        <taxon>Laurasiatheria</taxon>
        <taxon>Artiodactyla</taxon>
        <taxon>Ruminantia</taxon>
        <taxon>Pecora</taxon>
        <taxon>Cervidae</taxon>
        <taxon>Odocoileinae</taxon>
        <taxon>Rangifer</taxon>
    </lineage>
</organism>
<feature type="compositionally biased region" description="Low complexity" evidence="1">
    <location>
        <begin position="189"/>
        <end position="208"/>
    </location>
</feature>
<sequence length="219" mass="22382">MGDQGPNTGLLLAQAWSPAQEGQVEPTTEASLPYPNSPKIPEAWLSYPGDRPALLAGSKDGGVQEGWASAEPYWSNYAEAPGLTPACSGPSPPGSMDPSGRSAPSPPPGLIPRSCWHVPPVPAPCGSPAPCPEDAGRAPGLTPSSACLLTHSLWLPGQNCAQAGGAWQPGSFFSLFCTLSGASRLQPTGRPLPRLSLPSPGPPSLDRLTSPPLLDPAAS</sequence>
<dbReference type="EMBL" id="OX459948">
    <property type="protein sequence ID" value="CAI9154924.1"/>
    <property type="molecule type" value="Genomic_DNA"/>
</dbReference>
<evidence type="ECO:0000256" key="1">
    <source>
        <dbReference type="SAM" id="MobiDB-lite"/>
    </source>
</evidence>
<protein>
    <submittedName>
        <fullName evidence="2">Uncharacterized protein</fullName>
    </submittedName>
</protein>
<evidence type="ECO:0000313" key="3">
    <source>
        <dbReference type="Proteomes" id="UP001176941"/>
    </source>
</evidence>
<name>A0ABN8XZZ7_RANTA</name>
<gene>
    <name evidence="2" type="ORF">MRATA1EN1_LOCUS3886</name>
</gene>
<feature type="region of interest" description="Disordered" evidence="1">
    <location>
        <begin position="187"/>
        <end position="219"/>
    </location>
</feature>
<proteinExistence type="predicted"/>
<reference evidence="2" key="1">
    <citation type="submission" date="2023-04" db="EMBL/GenBank/DDBJ databases">
        <authorList>
            <consortium name="ELIXIR-Norway"/>
        </authorList>
    </citation>
    <scope>NUCLEOTIDE SEQUENCE [LARGE SCALE GENOMIC DNA]</scope>
</reference>
<accession>A0ABN8XZZ7</accession>
<keyword evidence="3" id="KW-1185">Reference proteome</keyword>